<dbReference type="Pfam" id="PF07394">
    <property type="entry name" value="DUF1501"/>
    <property type="match status" value="1"/>
</dbReference>
<dbReference type="OrthoDB" id="127333at2"/>
<dbReference type="PANTHER" id="PTHR43737">
    <property type="entry name" value="BLL7424 PROTEIN"/>
    <property type="match status" value="1"/>
</dbReference>
<reference evidence="1 2" key="1">
    <citation type="submission" date="2019-02" db="EMBL/GenBank/DDBJ databases">
        <title>Deep-cultivation of Planctomycetes and their phenomic and genomic characterization uncovers novel biology.</title>
        <authorList>
            <person name="Wiegand S."/>
            <person name="Jogler M."/>
            <person name="Boedeker C."/>
            <person name="Pinto D."/>
            <person name="Vollmers J."/>
            <person name="Rivas-Marin E."/>
            <person name="Kohn T."/>
            <person name="Peeters S.H."/>
            <person name="Heuer A."/>
            <person name="Rast P."/>
            <person name="Oberbeckmann S."/>
            <person name="Bunk B."/>
            <person name="Jeske O."/>
            <person name="Meyerdierks A."/>
            <person name="Storesund J.E."/>
            <person name="Kallscheuer N."/>
            <person name="Luecker S."/>
            <person name="Lage O.M."/>
            <person name="Pohl T."/>
            <person name="Merkel B.J."/>
            <person name="Hornburger P."/>
            <person name="Mueller R.-W."/>
            <person name="Bruemmer F."/>
            <person name="Labrenz M."/>
            <person name="Spormann A.M."/>
            <person name="Op den Camp H."/>
            <person name="Overmann J."/>
            <person name="Amann R."/>
            <person name="Jetten M.S.M."/>
            <person name="Mascher T."/>
            <person name="Medema M.H."/>
            <person name="Devos D.P."/>
            <person name="Kaster A.-K."/>
            <person name="Ovreas L."/>
            <person name="Rohde M."/>
            <person name="Galperin M.Y."/>
            <person name="Jogler C."/>
        </authorList>
    </citation>
    <scope>NUCLEOTIDE SEQUENCE [LARGE SCALE GENOMIC DNA]</scope>
    <source>
        <strain evidence="1 2">SV_7m_r</strain>
    </source>
</reference>
<dbReference type="EMBL" id="CP036272">
    <property type="protein sequence ID" value="QDT58223.1"/>
    <property type="molecule type" value="Genomic_DNA"/>
</dbReference>
<dbReference type="InterPro" id="IPR006311">
    <property type="entry name" value="TAT_signal"/>
</dbReference>
<gene>
    <name evidence="1" type="ORF">SV7mr_07120</name>
</gene>
<sequence>MTPDDSLTRLATRRQLFQNCGVGLGSIALGHLLQQESATAAESQGELQVLHHPAKAKNVIFLFQAGGPSQLEMFSHKPKLTELSGKATPSEFIEGKRFSFLGKDAKLLGSNRKFTPAGDYGMALSDLLPHHRRIVDKVCFIRSMNTDVFNHGPAKIFMNSGSPQPGRPSMGSWVTYGIGSECKDLPGFVVLQSGPRGPRAGAALWSSGFLPSRHQGVPFRSTGDPIVNLASPQAFTGQKGRDFYDAVAAMNQKRFEATGDQEIQTRIAAYEMAFRMQSSAPELMNISDETQSTLDHYGAEVGKASYANNCLLARRMVERGVRFIQLYHTDWDHHGGPGQTLGKDLELRCQQTDQASAALIEDLHQRGLLDETLVIWSGEFGRTPMGETRNNKIGGRDHFIDAYTCWVAGGGIQPGIAYGQTDELGLSVVENPVHVRDLHATLLHQLGIDHHRFSVKFQGLDMRLTGVKEAHVIKEILA</sequence>
<name>A0A517SQ21_9BACT</name>
<dbReference type="InterPro" id="IPR017850">
    <property type="entry name" value="Alkaline_phosphatase_core_sf"/>
</dbReference>
<evidence type="ECO:0000313" key="1">
    <source>
        <dbReference type="EMBL" id="QDT58223.1"/>
    </source>
</evidence>
<protein>
    <recommendedName>
        <fullName evidence="3">Sulfatase</fullName>
    </recommendedName>
</protein>
<dbReference type="AlphaFoldDB" id="A0A517SQ21"/>
<organism evidence="1 2">
    <name type="scientific">Stieleria bergensis</name>
    <dbReference type="NCBI Taxonomy" id="2528025"/>
    <lineage>
        <taxon>Bacteria</taxon>
        <taxon>Pseudomonadati</taxon>
        <taxon>Planctomycetota</taxon>
        <taxon>Planctomycetia</taxon>
        <taxon>Pirellulales</taxon>
        <taxon>Pirellulaceae</taxon>
        <taxon>Stieleria</taxon>
    </lineage>
</organism>
<evidence type="ECO:0008006" key="3">
    <source>
        <dbReference type="Google" id="ProtNLM"/>
    </source>
</evidence>
<dbReference type="PROSITE" id="PS51318">
    <property type="entry name" value="TAT"/>
    <property type="match status" value="1"/>
</dbReference>
<dbReference type="PANTHER" id="PTHR43737:SF1">
    <property type="entry name" value="DUF1501 DOMAIN-CONTAINING PROTEIN"/>
    <property type="match status" value="1"/>
</dbReference>
<proteinExistence type="predicted"/>
<dbReference type="Proteomes" id="UP000315003">
    <property type="component" value="Chromosome"/>
</dbReference>
<dbReference type="SUPFAM" id="SSF53649">
    <property type="entry name" value="Alkaline phosphatase-like"/>
    <property type="match status" value="1"/>
</dbReference>
<accession>A0A517SQ21</accession>
<dbReference type="Gene3D" id="3.40.720.10">
    <property type="entry name" value="Alkaline Phosphatase, subunit A"/>
    <property type="match status" value="1"/>
</dbReference>
<evidence type="ECO:0000313" key="2">
    <source>
        <dbReference type="Proteomes" id="UP000315003"/>
    </source>
</evidence>
<dbReference type="InterPro" id="IPR010869">
    <property type="entry name" value="DUF1501"/>
</dbReference>
<keyword evidence="2" id="KW-1185">Reference proteome</keyword>